<feature type="domain" description="Peptidase M13 N-terminal" evidence="10">
    <location>
        <begin position="81"/>
        <end position="478"/>
    </location>
</feature>
<evidence type="ECO:0000256" key="1">
    <source>
        <dbReference type="ARBA" id="ARBA00001947"/>
    </source>
</evidence>
<evidence type="ECO:0000256" key="6">
    <source>
        <dbReference type="ARBA" id="ARBA00022833"/>
    </source>
</evidence>
<sequence>MTADSETGAAAPKRACLHGWTKRQKCVLYFTIVLAVVTVAHIAVFIYVMVTRDTSEKTCLTKKCTMTAASLISAMDPSANPCEDFNKFTCADFIRKNPIPDGKVRTTTFLQYEDTFKLQIKDLIENHNSIGDPSVVSQAQEAYHVCINTTYHKKEELDSFKKYLQDTFGGWPVVEVKNWKQKSIEELLGQSEKLFGLSFLDIDIKNYPDDTSSYEVAIQALTSEARILNETDDEDNDEIREDEKLRFKAFDKFASLLDEGSDKKSAVGRTIDFRKMEDLKMKLVKPLDKNTTDSTVVMSVKELNSTQNKVNWFKILNILFESIHIFEGKETVVLKDPDKLNHVFDILKESPLSTVTNLIIWEVVLKQLMSNAGPEAEEIYEEYVNEVNKDRPFYLLSPKQHRWEKCLAWLEHIYPMVAARLFINKYVDKENKAAAEELVQLIQQSYKEEIEESKWLDEETKKRAILKVDSIRRFVGYPDFIFDDKELENEYKDVPIVKPTHFQNFLENQMIRYEKYREKYKIPDKESGDRWQSSPMEINAFYDPETNSIWFPAGILQLPFFDWKRLAAINFGMIGAIIGHEIGHAFDNYGSRYDEKGNLINWWTNQTREIFDQKAECFIKQYSKYCPEDRQAEEYKCVNGTRTVGENLADSTGLKAAYEAYQLWTGKHGKEKRLPGLEEYSPEQLFFISYSYLWCENMPSDKWTIYEMDSHSPMKYRAIGVLSNYEEFRKNFNCTAKGTMNRDSDSCVVW</sequence>
<name>A0A646QJ69_9MYRI</name>
<dbReference type="InterPro" id="IPR024079">
    <property type="entry name" value="MetalloPept_cat_dom_sf"/>
</dbReference>
<dbReference type="Pfam" id="PF01431">
    <property type="entry name" value="Peptidase_M13"/>
    <property type="match status" value="1"/>
</dbReference>
<feature type="transmembrane region" description="Helical" evidence="8">
    <location>
        <begin position="27"/>
        <end position="50"/>
    </location>
</feature>
<comment type="similarity">
    <text evidence="2">Belongs to the peptidase M13 family.</text>
</comment>
<evidence type="ECO:0000256" key="3">
    <source>
        <dbReference type="ARBA" id="ARBA00022670"/>
    </source>
</evidence>
<keyword evidence="5" id="KW-0378">Hydrolase</keyword>
<dbReference type="PROSITE" id="PS51885">
    <property type="entry name" value="NEPRILYSIN"/>
    <property type="match status" value="1"/>
</dbReference>
<evidence type="ECO:0000259" key="9">
    <source>
        <dbReference type="Pfam" id="PF01431"/>
    </source>
</evidence>
<keyword evidence="3" id="KW-0645">Protease</keyword>
<dbReference type="GO" id="GO:0004222">
    <property type="term" value="F:metalloendopeptidase activity"/>
    <property type="evidence" value="ECO:0007669"/>
    <property type="project" value="InterPro"/>
</dbReference>
<dbReference type="GO" id="GO:0016485">
    <property type="term" value="P:protein processing"/>
    <property type="evidence" value="ECO:0007669"/>
    <property type="project" value="TreeGrafter"/>
</dbReference>
<keyword evidence="8" id="KW-1133">Transmembrane helix</keyword>
<keyword evidence="4" id="KW-0479">Metal-binding</keyword>
<evidence type="ECO:0000256" key="4">
    <source>
        <dbReference type="ARBA" id="ARBA00022723"/>
    </source>
</evidence>
<dbReference type="Gene3D" id="3.40.390.10">
    <property type="entry name" value="Collagenase (Catalytic Domain)"/>
    <property type="match status" value="1"/>
</dbReference>
<evidence type="ECO:0000256" key="2">
    <source>
        <dbReference type="ARBA" id="ARBA00007357"/>
    </source>
</evidence>
<reference evidence="11" key="1">
    <citation type="submission" date="2018-11" db="EMBL/GenBank/DDBJ databases">
        <title>Venom-gland transcriptomics and venom proteomics of the Florida green centipede (Hemiscolopendra marginata) reveal sex-based variation in a centipede venom.</title>
        <authorList>
            <person name="Nystrom G.S."/>
            <person name="Ward M.J."/>
            <person name="Ellsworth S.A."/>
            <person name="Rokyta D.R."/>
        </authorList>
    </citation>
    <scope>NUCLEOTIDE SEQUENCE</scope>
    <source>
        <tissue evidence="11">Venom gland</tissue>
    </source>
</reference>
<comment type="cofactor">
    <cofactor evidence="1">
        <name>Zn(2+)</name>
        <dbReference type="ChEBI" id="CHEBI:29105"/>
    </cofactor>
</comment>
<keyword evidence="7" id="KW-0482">Metalloprotease</keyword>
<keyword evidence="8" id="KW-0472">Membrane</keyword>
<dbReference type="GO" id="GO:0005886">
    <property type="term" value="C:plasma membrane"/>
    <property type="evidence" value="ECO:0007669"/>
    <property type="project" value="TreeGrafter"/>
</dbReference>
<evidence type="ECO:0000256" key="7">
    <source>
        <dbReference type="ARBA" id="ARBA00023049"/>
    </source>
</evidence>
<evidence type="ECO:0000259" key="10">
    <source>
        <dbReference type="Pfam" id="PF05649"/>
    </source>
</evidence>
<keyword evidence="8" id="KW-0812">Transmembrane</keyword>
<feature type="domain" description="Peptidase M13 C-terminal" evidence="9">
    <location>
        <begin position="539"/>
        <end position="745"/>
    </location>
</feature>
<dbReference type="AlphaFoldDB" id="A0A646QJ69"/>
<dbReference type="PANTHER" id="PTHR11733">
    <property type="entry name" value="ZINC METALLOPROTEASE FAMILY M13 NEPRILYSIN-RELATED"/>
    <property type="match status" value="1"/>
</dbReference>
<dbReference type="InterPro" id="IPR000718">
    <property type="entry name" value="Peptidase_M13"/>
</dbReference>
<dbReference type="PANTHER" id="PTHR11733:SF237">
    <property type="entry name" value="NEPRILYSIN-LIKE 4"/>
    <property type="match status" value="1"/>
</dbReference>
<organism evidence="11">
    <name type="scientific">Hemiscolopendra marginata</name>
    <dbReference type="NCBI Taxonomy" id="943146"/>
    <lineage>
        <taxon>Eukaryota</taxon>
        <taxon>Metazoa</taxon>
        <taxon>Ecdysozoa</taxon>
        <taxon>Arthropoda</taxon>
        <taxon>Myriapoda</taxon>
        <taxon>Chilopoda</taxon>
        <taxon>Pleurostigmophora</taxon>
        <taxon>Scolopendromorpha</taxon>
        <taxon>Scolopendridae</taxon>
        <taxon>Hemiscolopendra</taxon>
    </lineage>
</organism>
<dbReference type="Gene3D" id="1.10.1380.10">
    <property type="entry name" value="Neutral endopeptidase , domain2"/>
    <property type="match status" value="1"/>
</dbReference>
<accession>A0A646QJ69</accession>
<evidence type="ECO:0000313" key="11">
    <source>
        <dbReference type="EMBL" id="MUP40710.1"/>
    </source>
</evidence>
<dbReference type="SUPFAM" id="SSF55486">
    <property type="entry name" value="Metalloproteases ('zincins'), catalytic domain"/>
    <property type="match status" value="1"/>
</dbReference>
<dbReference type="EMBL" id="GHBY01000533">
    <property type="protein sequence ID" value="MUP40710.1"/>
    <property type="molecule type" value="Transcribed_RNA"/>
</dbReference>
<evidence type="ECO:0000256" key="5">
    <source>
        <dbReference type="ARBA" id="ARBA00022801"/>
    </source>
</evidence>
<dbReference type="CDD" id="cd08662">
    <property type="entry name" value="M13"/>
    <property type="match status" value="1"/>
</dbReference>
<dbReference type="InterPro" id="IPR018497">
    <property type="entry name" value="Peptidase_M13_C"/>
</dbReference>
<dbReference type="InterPro" id="IPR008753">
    <property type="entry name" value="Peptidase_M13_N"/>
</dbReference>
<dbReference type="Pfam" id="PF05649">
    <property type="entry name" value="Peptidase_M13_N"/>
    <property type="match status" value="1"/>
</dbReference>
<keyword evidence="6" id="KW-0862">Zinc</keyword>
<evidence type="ECO:0000256" key="8">
    <source>
        <dbReference type="SAM" id="Phobius"/>
    </source>
</evidence>
<proteinExistence type="inferred from homology"/>
<dbReference type="PRINTS" id="PR00786">
    <property type="entry name" value="NEPRILYSIN"/>
</dbReference>
<protein>
    <submittedName>
        <fullName evidence="11">Neprilysin</fullName>
    </submittedName>
</protein>
<dbReference type="GO" id="GO:0046872">
    <property type="term" value="F:metal ion binding"/>
    <property type="evidence" value="ECO:0007669"/>
    <property type="project" value="UniProtKB-KW"/>
</dbReference>
<dbReference type="InterPro" id="IPR042089">
    <property type="entry name" value="Peptidase_M13_dom_2"/>
</dbReference>